<dbReference type="Pfam" id="PF14679">
    <property type="entry name" value="FANCI_HD1"/>
    <property type="match status" value="1"/>
</dbReference>
<sequence length="1436" mass="160390">MRNARENQNPKTALTQGTCSCRSADQTMTTTGEGTDTSNPPPPLTDEAIVRLAQQQPQTCAPLPPFLLSPTSHPTLISFLHSRCNSPSPSLAVSEYLSSLVSLISLTPQNPSLSTLLSTLLLSYLDLFDSRKIPRDRNSSKIIDLFALHLENLPKNDLTSVVDSIVSDLSQIIDPEDAQLLDLLPRSLDLIRSAEEVERGGDYVDSVIERILMADWSKVLLVKIVSLLREFSFLDKIRAREFLEKVFVGMKGVDLQDLPSLVYQLLILASKGFSKRDVIEGIVGFFGSKMGSKVTSIVRQVEGTVLLHVNFAVKQDPSLGHEVLGLVRSDLSAFNHFTVMVMLSVARVRRFNENSMAVLKMALVTAHRDYKFARDCKWLPDNLKEEFLQSAKTVEKAVLRAINESNYGREHIVPSIVQFGFVLLESAEEGNSEELGDSDGLMDIVELGIQTLKTLFEVHDMARNEIIEQCKFRILSLKPEQSMPIIKLLGYLVQSYPYPMLEHVARLKELLDYFTFMHGKIATSLVTALLPLIKFSRDLQDYTILVVRKAMFKREDTVRLAATNAIIDLILVEKQSKRDGPFSFQESSSQASCSQQAETCGMGEGLFQELSGLLRRCLSQQANVKEVMYHGFVKLVLVDPSTAGSVFDFLLPHFLRFYSEDADVQLGISRCVKSESGKVCLEEPLDCLLSCVSWILLLQSHGRKSFVGRVILQCFTKDPEAFEKWKFGRSGILGQTQDAGSRSLEEEKGSYCALILSGIVEVVLNSVGTELEKATDVQKEDLEKELIEFVNLYDSLENDICTAKQNNGIRRGTPKTTAHEIPDKADRSTKERHRLAPMKLSQERTTFLATSSIYQILLTALKLYKIEGSNISTASQNHSQSSLCKTSIHCSKLISFVLKASLCQIKSFPSVGKDNPLKTLVYGDIKVLGPPLLKLVWLLKSGPKFEANQKKKDAKRRKGVEDEEEQIHLSLICLKELITISLHNPHLTGLIEDLESVSTLEYHMENGMNACQNDECELISGLQDQHTRTKALFLEKRIKPLFSELLALSLFQESEVLSDMILMIGNKLPCKLRNYHGAWAIRICKNNCIINSKAAKSVVALAISLNSPPNDLIVAQDTASELLKVMGSEERDPVEASEMYPIINHSTGTAITSFLLQSIESVIVDLDWAITKLKAFSPVTRRINCLDQDGEKAPGLTLEEVLYSRSEGLVKLLSSFVVMSLKDPQAEQLLRLAARFYKHLARMSKLRIAPKGCKQLLPGPKFQRLAEITCKKLTGPLYNFVALMQRNQQENVQCRGIISKIKRENRCIPDLIFQIEDYEKYLIQLSKASKVNLLRHAKRSTARDFKILDAKKIVREEVTSNHEPNHINSSAAQNELCEESEGEEENGAEKVISPESSSPVAAEDSGSDGEDQNIIVKTKRAKMSKVVQDSDDEASP</sequence>
<dbReference type="Pfam" id="PF14680">
    <property type="entry name" value="FANCI_HD2"/>
    <property type="match status" value="1"/>
</dbReference>
<feature type="compositionally biased region" description="Polar residues" evidence="1">
    <location>
        <begin position="1"/>
        <end position="26"/>
    </location>
</feature>
<dbReference type="GO" id="GO:0070182">
    <property type="term" value="F:DNA polymerase binding"/>
    <property type="evidence" value="ECO:0007669"/>
    <property type="project" value="TreeGrafter"/>
</dbReference>
<evidence type="ECO:0000259" key="5">
    <source>
        <dbReference type="Pfam" id="PF14679"/>
    </source>
</evidence>
<dbReference type="InterPro" id="IPR016024">
    <property type="entry name" value="ARM-type_fold"/>
</dbReference>
<dbReference type="Pfam" id="PF14678">
    <property type="entry name" value="FANCI_S4"/>
    <property type="match status" value="1"/>
</dbReference>
<proteinExistence type="predicted"/>
<evidence type="ECO:0000259" key="2">
    <source>
        <dbReference type="Pfam" id="PF14675"/>
    </source>
</evidence>
<comment type="caution">
    <text evidence="7">The sequence shown here is derived from an EMBL/GenBank/DDBJ whole genome shotgun (WGS) entry which is preliminary data.</text>
</comment>
<dbReference type="InterPro" id="IPR026171">
    <property type="entry name" value="FANCI"/>
</dbReference>
<accession>A0A834YFN2</accession>
<feature type="domain" description="FANCI solenoid 1" evidence="2">
    <location>
        <begin position="123"/>
        <end position="314"/>
    </location>
</feature>
<dbReference type="GO" id="GO:0006281">
    <property type="term" value="P:DNA repair"/>
    <property type="evidence" value="ECO:0007669"/>
    <property type="project" value="InterPro"/>
</dbReference>
<evidence type="ECO:0000259" key="6">
    <source>
        <dbReference type="Pfam" id="PF14680"/>
    </source>
</evidence>
<organism evidence="7 8">
    <name type="scientific">Tetracentron sinense</name>
    <name type="common">Spur-leaf</name>
    <dbReference type="NCBI Taxonomy" id="13715"/>
    <lineage>
        <taxon>Eukaryota</taxon>
        <taxon>Viridiplantae</taxon>
        <taxon>Streptophyta</taxon>
        <taxon>Embryophyta</taxon>
        <taxon>Tracheophyta</taxon>
        <taxon>Spermatophyta</taxon>
        <taxon>Magnoliopsida</taxon>
        <taxon>Trochodendrales</taxon>
        <taxon>Trochodendraceae</taxon>
        <taxon>Tetracentron</taxon>
    </lineage>
</organism>
<feature type="compositionally biased region" description="Basic and acidic residues" evidence="1">
    <location>
        <begin position="817"/>
        <end position="829"/>
    </location>
</feature>
<feature type="compositionally biased region" description="Low complexity" evidence="1">
    <location>
        <begin position="27"/>
        <end position="37"/>
    </location>
</feature>
<feature type="domain" description="FANCI solenoid 2" evidence="3">
    <location>
        <begin position="412"/>
        <end position="567"/>
    </location>
</feature>
<dbReference type="SUPFAM" id="SSF48371">
    <property type="entry name" value="ARM repeat"/>
    <property type="match status" value="1"/>
</dbReference>
<evidence type="ECO:0000256" key="1">
    <source>
        <dbReference type="SAM" id="MobiDB-lite"/>
    </source>
</evidence>
<evidence type="ECO:0000259" key="3">
    <source>
        <dbReference type="Pfam" id="PF14676"/>
    </source>
</evidence>
<feature type="region of interest" description="Disordered" evidence="1">
    <location>
        <begin position="807"/>
        <end position="832"/>
    </location>
</feature>
<protein>
    <recommendedName>
        <fullName evidence="9">Fanconi anemia group I protein</fullName>
    </recommendedName>
</protein>
<feature type="domain" description="FANCI helical" evidence="5">
    <location>
        <begin position="318"/>
        <end position="399"/>
    </location>
</feature>
<evidence type="ECO:0000313" key="8">
    <source>
        <dbReference type="Proteomes" id="UP000655225"/>
    </source>
</evidence>
<dbReference type="InterPro" id="IPR029315">
    <property type="entry name" value="FANCI_S2"/>
</dbReference>
<dbReference type="PANTHER" id="PTHR21818:SF0">
    <property type="entry name" value="FANCONI ANEMIA GROUP I PROTEIN"/>
    <property type="match status" value="1"/>
</dbReference>
<feature type="region of interest" description="Disordered" evidence="1">
    <location>
        <begin position="1359"/>
        <end position="1436"/>
    </location>
</feature>
<dbReference type="EMBL" id="JABCRI010000020">
    <property type="protein sequence ID" value="KAF8387882.1"/>
    <property type="molecule type" value="Genomic_DNA"/>
</dbReference>
<dbReference type="InterPro" id="IPR029314">
    <property type="entry name" value="FANCI_S4"/>
</dbReference>
<dbReference type="Pfam" id="PF14676">
    <property type="entry name" value="FANCI_S2"/>
    <property type="match status" value="1"/>
</dbReference>
<name>A0A834YFN2_TETSI</name>
<feature type="region of interest" description="Disordered" evidence="1">
    <location>
        <begin position="1"/>
        <end position="45"/>
    </location>
</feature>
<evidence type="ECO:0008006" key="9">
    <source>
        <dbReference type="Google" id="ProtNLM"/>
    </source>
</evidence>
<dbReference type="InterPro" id="IPR029308">
    <property type="entry name" value="FANCI_S1"/>
</dbReference>
<evidence type="ECO:0000313" key="7">
    <source>
        <dbReference type="EMBL" id="KAF8387882.1"/>
    </source>
</evidence>
<dbReference type="OrthoDB" id="195089at2759"/>
<dbReference type="Proteomes" id="UP000655225">
    <property type="component" value="Unassembled WGS sequence"/>
</dbReference>
<feature type="domain" description="FANCI solenoid 4" evidence="4">
    <location>
        <begin position="1114"/>
        <end position="1351"/>
    </location>
</feature>
<evidence type="ECO:0000259" key="4">
    <source>
        <dbReference type="Pfam" id="PF14678"/>
    </source>
</evidence>
<dbReference type="OMA" id="QSMRMMN"/>
<keyword evidence="8" id="KW-1185">Reference proteome</keyword>
<dbReference type="PANTHER" id="PTHR21818">
    <property type="entry name" value="BC025462 PROTEIN"/>
    <property type="match status" value="1"/>
</dbReference>
<feature type="domain" description="FANCI helical" evidence="6">
    <location>
        <begin position="585"/>
        <end position="800"/>
    </location>
</feature>
<dbReference type="Pfam" id="PF14675">
    <property type="entry name" value="FANCI_S1"/>
    <property type="match status" value="1"/>
</dbReference>
<reference evidence="7 8" key="1">
    <citation type="submission" date="2020-04" db="EMBL/GenBank/DDBJ databases">
        <title>Plant Genome Project.</title>
        <authorList>
            <person name="Zhang R.-G."/>
        </authorList>
    </citation>
    <scope>NUCLEOTIDE SEQUENCE [LARGE SCALE GENOMIC DNA]</scope>
    <source>
        <strain evidence="7">YNK0</strain>
        <tissue evidence="7">Leaf</tissue>
    </source>
</reference>
<dbReference type="InterPro" id="IPR029310">
    <property type="entry name" value="FANCI_HD1"/>
</dbReference>
<feature type="compositionally biased region" description="Acidic residues" evidence="1">
    <location>
        <begin position="1376"/>
        <end position="1386"/>
    </location>
</feature>
<gene>
    <name evidence="7" type="ORF">HHK36_026544</name>
</gene>
<dbReference type="InterPro" id="IPR029312">
    <property type="entry name" value="FANCI_HD2"/>
</dbReference>